<comment type="caution">
    <text evidence="2">The sequence shown here is derived from an EMBL/GenBank/DDBJ whole genome shotgun (WGS) entry which is preliminary data.</text>
</comment>
<proteinExistence type="predicted"/>
<keyword evidence="1" id="KW-1133">Transmembrane helix</keyword>
<feature type="transmembrane region" description="Helical" evidence="1">
    <location>
        <begin position="76"/>
        <end position="95"/>
    </location>
</feature>
<organism evidence="2 3">
    <name type="scientific">Pyxicephalus adspersus</name>
    <name type="common">African bullfrog</name>
    <dbReference type="NCBI Taxonomy" id="30357"/>
    <lineage>
        <taxon>Eukaryota</taxon>
        <taxon>Metazoa</taxon>
        <taxon>Chordata</taxon>
        <taxon>Craniata</taxon>
        <taxon>Vertebrata</taxon>
        <taxon>Euteleostomi</taxon>
        <taxon>Amphibia</taxon>
        <taxon>Batrachia</taxon>
        <taxon>Anura</taxon>
        <taxon>Neobatrachia</taxon>
        <taxon>Ranoidea</taxon>
        <taxon>Pyxicephalidae</taxon>
        <taxon>Pyxicephalinae</taxon>
        <taxon>Pyxicephalus</taxon>
    </lineage>
</organism>
<evidence type="ECO:0000313" key="3">
    <source>
        <dbReference type="Proteomes" id="UP001181693"/>
    </source>
</evidence>
<protein>
    <submittedName>
        <fullName evidence="2">Uncharacterized protein</fullName>
    </submittedName>
</protein>
<feature type="transmembrane region" description="Helical" evidence="1">
    <location>
        <begin position="7"/>
        <end position="24"/>
    </location>
</feature>
<evidence type="ECO:0000313" key="2">
    <source>
        <dbReference type="EMBL" id="DBA14850.1"/>
    </source>
</evidence>
<keyword evidence="3" id="KW-1185">Reference proteome</keyword>
<evidence type="ECO:0000256" key="1">
    <source>
        <dbReference type="SAM" id="Phobius"/>
    </source>
</evidence>
<dbReference type="Proteomes" id="UP001181693">
    <property type="component" value="Unassembled WGS sequence"/>
</dbReference>
<accession>A0AAV2ZSY6</accession>
<dbReference type="AlphaFoldDB" id="A0AAV2ZSY6"/>
<name>A0AAV2ZSY6_PYXAD</name>
<gene>
    <name evidence="2" type="ORF">GDO54_004128</name>
</gene>
<sequence length="99" mass="11577">MGANSHLLLLLAYVPILYAVYLSPNMMMWRQKLNESKEYPGVQMYRDTVFISSSEDTEYFEMVVPQTDSASGFLNFYIYTIISTWAMYGLMVFILEHHL</sequence>
<keyword evidence="1" id="KW-0472">Membrane</keyword>
<keyword evidence="1" id="KW-0812">Transmembrane</keyword>
<dbReference type="EMBL" id="DYDO01000012">
    <property type="protein sequence ID" value="DBA14850.1"/>
    <property type="molecule type" value="Genomic_DNA"/>
</dbReference>
<reference evidence="2" key="1">
    <citation type="thesis" date="2020" institute="ProQuest LLC" country="789 East Eisenhower Parkway, Ann Arbor, MI, USA">
        <title>Comparative Genomics and Chromosome Evolution.</title>
        <authorList>
            <person name="Mudd A.B."/>
        </authorList>
    </citation>
    <scope>NUCLEOTIDE SEQUENCE</scope>
    <source>
        <strain evidence="2">1538</strain>
        <tissue evidence="2">Blood</tissue>
    </source>
</reference>